<reference evidence="2 3" key="1">
    <citation type="submission" date="2016-07" db="EMBL/GenBank/DDBJ databases">
        <authorList>
            <person name="Modlin R.L."/>
            <person name="Cheng L.S."/>
            <person name="Marinelli L.J."/>
            <person name="Grosset N."/>
            <person name="Gautier M."/>
            <person name="Fitz-Gibbon S."/>
            <person name="Pellegrini M."/>
            <person name="Bowman C.A."/>
            <person name="Russell D.A."/>
            <person name="Jacobs-Sera D."/>
            <person name="Hatfull G.F."/>
        </authorList>
    </citation>
    <scope>NUCLEOTIDE SEQUENCE [LARGE SCALE GENOMIC DNA]</scope>
</reference>
<accession>A0A1D8ETH7</accession>
<evidence type="ECO:0000313" key="3">
    <source>
        <dbReference type="Proteomes" id="UP000221125"/>
    </source>
</evidence>
<evidence type="ECO:0000256" key="1">
    <source>
        <dbReference type="SAM" id="MobiDB-lite"/>
    </source>
</evidence>
<dbReference type="EMBL" id="KX620750">
    <property type="protein sequence ID" value="AOT24364.1"/>
    <property type="molecule type" value="Genomic_DNA"/>
</dbReference>
<proteinExistence type="predicted"/>
<evidence type="ECO:0008006" key="4">
    <source>
        <dbReference type="Google" id="ProtNLM"/>
    </source>
</evidence>
<dbReference type="RefSeq" id="YP_009596815.1">
    <property type="nucleotide sequence ID" value="NC_041891.1"/>
</dbReference>
<dbReference type="Proteomes" id="UP000221125">
    <property type="component" value="Segment"/>
</dbReference>
<protein>
    <recommendedName>
        <fullName evidence="4">Tail terminator</fullName>
    </recommendedName>
</protein>
<keyword evidence="3" id="KW-1185">Reference proteome</keyword>
<name>A0A1D8ETH7_9CAUD</name>
<dbReference type="GeneID" id="40072416"/>
<dbReference type="KEGG" id="vg:40072416"/>
<organism evidence="2 3">
    <name type="scientific">Propionibacterium phage B22</name>
    <dbReference type="NCBI Taxonomy" id="1897532"/>
    <lineage>
        <taxon>Viruses</taxon>
        <taxon>Duplodnaviria</taxon>
        <taxon>Heunggongvirae</taxon>
        <taxon>Uroviricota</taxon>
        <taxon>Caudoviricetes</taxon>
        <taxon>Doucettevirus</taxon>
        <taxon>Doucettevirus B22</taxon>
    </lineage>
</organism>
<feature type="region of interest" description="Disordered" evidence="1">
    <location>
        <begin position="87"/>
        <end position="110"/>
    </location>
</feature>
<gene>
    <name evidence="2" type="primary">12</name>
    <name evidence="2" type="ORF">B22_12</name>
</gene>
<sequence>MKPPDLHTLVAHHLAELLGVPVVSTRPEGDKVPPKFVRIISTGGAGRYGRVFQGIQLTISSYAGSAATARDLAMQVDEAMNGLPVSALPVSKVTGNTPSDDPDPDTQQARHTATYQLTTIIR</sequence>
<dbReference type="OrthoDB" id="16486at10239"/>
<evidence type="ECO:0000313" key="2">
    <source>
        <dbReference type="EMBL" id="AOT24364.1"/>
    </source>
</evidence>